<dbReference type="EMBL" id="JAUSSU010000022">
    <property type="protein sequence ID" value="MDQ0116608.1"/>
    <property type="molecule type" value="Genomic_DNA"/>
</dbReference>
<accession>A0ABT9UAE6</accession>
<dbReference type="RefSeq" id="WP_307208683.1">
    <property type="nucleotide sequence ID" value="NZ_JAUSSU010000022.1"/>
</dbReference>
<gene>
    <name evidence="1" type="ORF">J2T15_006090</name>
</gene>
<proteinExistence type="predicted"/>
<reference evidence="1 2" key="1">
    <citation type="submission" date="2023-07" db="EMBL/GenBank/DDBJ databases">
        <title>Sorghum-associated microbial communities from plants grown in Nebraska, USA.</title>
        <authorList>
            <person name="Schachtman D."/>
        </authorList>
    </citation>
    <scope>NUCLEOTIDE SEQUENCE [LARGE SCALE GENOMIC DNA]</scope>
    <source>
        <strain evidence="1 2">CC482</strain>
    </source>
</reference>
<name>A0ABT9UAE6_PAEHA</name>
<keyword evidence="2" id="KW-1185">Reference proteome</keyword>
<evidence type="ECO:0000313" key="1">
    <source>
        <dbReference type="EMBL" id="MDQ0116608.1"/>
    </source>
</evidence>
<dbReference type="Proteomes" id="UP001229346">
    <property type="component" value="Unassembled WGS sequence"/>
</dbReference>
<organism evidence="1 2">
    <name type="scientific">Paenibacillus harenae</name>
    <dbReference type="NCBI Taxonomy" id="306543"/>
    <lineage>
        <taxon>Bacteria</taxon>
        <taxon>Bacillati</taxon>
        <taxon>Bacillota</taxon>
        <taxon>Bacilli</taxon>
        <taxon>Bacillales</taxon>
        <taxon>Paenibacillaceae</taxon>
        <taxon>Paenibacillus</taxon>
    </lineage>
</organism>
<protein>
    <submittedName>
        <fullName evidence="1">Uncharacterized protein</fullName>
    </submittedName>
</protein>
<evidence type="ECO:0000313" key="2">
    <source>
        <dbReference type="Proteomes" id="UP001229346"/>
    </source>
</evidence>
<sequence>MPNDYVWGIFVADGSTGFPNFFPIGIYTTRELAIKEVEAMPREHNYQILRMPLNNNFAYYHKMNGKLVGMDSIHHEHFHFKDESLLR</sequence>
<comment type="caution">
    <text evidence="1">The sequence shown here is derived from an EMBL/GenBank/DDBJ whole genome shotgun (WGS) entry which is preliminary data.</text>
</comment>